<proteinExistence type="predicted"/>
<evidence type="ECO:0000313" key="1">
    <source>
        <dbReference type="EMBL" id="CAD8130695.1"/>
    </source>
</evidence>
<name>A0A8S1RUK9_9CILI</name>
<accession>A0A8S1RUK9</accession>
<dbReference type="EMBL" id="CAJJDN010000317">
    <property type="protein sequence ID" value="CAD8130695.1"/>
    <property type="molecule type" value="Genomic_DNA"/>
</dbReference>
<keyword evidence="2" id="KW-1185">Reference proteome</keyword>
<protein>
    <submittedName>
        <fullName evidence="1">Uncharacterized protein</fullName>
    </submittedName>
</protein>
<dbReference type="Proteomes" id="UP000692954">
    <property type="component" value="Unassembled WGS sequence"/>
</dbReference>
<organism evidence="1 2">
    <name type="scientific">Paramecium sonneborni</name>
    <dbReference type="NCBI Taxonomy" id="65129"/>
    <lineage>
        <taxon>Eukaryota</taxon>
        <taxon>Sar</taxon>
        <taxon>Alveolata</taxon>
        <taxon>Ciliophora</taxon>
        <taxon>Intramacronucleata</taxon>
        <taxon>Oligohymenophorea</taxon>
        <taxon>Peniculida</taxon>
        <taxon>Parameciidae</taxon>
        <taxon>Paramecium</taxon>
    </lineage>
</organism>
<evidence type="ECO:0000313" key="2">
    <source>
        <dbReference type="Proteomes" id="UP000692954"/>
    </source>
</evidence>
<dbReference type="AlphaFoldDB" id="A0A8S1RUK9"/>
<comment type="caution">
    <text evidence="1">The sequence shown here is derived from an EMBL/GenBank/DDBJ whole genome shotgun (WGS) entry which is preliminary data.</text>
</comment>
<reference evidence="1" key="1">
    <citation type="submission" date="2021-01" db="EMBL/GenBank/DDBJ databases">
        <authorList>
            <consortium name="Genoscope - CEA"/>
            <person name="William W."/>
        </authorList>
    </citation>
    <scope>NUCLEOTIDE SEQUENCE</scope>
</reference>
<gene>
    <name evidence="1" type="ORF">PSON_ATCC_30995.1.T3170009</name>
</gene>
<sequence>MRDYHTHKNQQNTNTINKLLDKILIGDSMRDQFFLEYCEKCGSGCYTSAYLIEVKCILNMMIKLHQRINFTKTNLRVNKGIGAKSSKLSTIKQDENQINY</sequence>